<gene>
    <name evidence="3" type="ORF">CGC53_02135</name>
</gene>
<proteinExistence type="inferred from homology"/>
<organism evidence="3 4">
    <name type="scientific">Capnocytophaga leadbetteri</name>
    <dbReference type="NCBI Taxonomy" id="327575"/>
    <lineage>
        <taxon>Bacteria</taxon>
        <taxon>Pseudomonadati</taxon>
        <taxon>Bacteroidota</taxon>
        <taxon>Flavobacteriia</taxon>
        <taxon>Flavobacteriales</taxon>
        <taxon>Flavobacteriaceae</taxon>
        <taxon>Capnocytophaga</taxon>
    </lineage>
</organism>
<protein>
    <submittedName>
        <fullName evidence="3">Protein-tyrosine-phosphatase</fullName>
    </submittedName>
</protein>
<evidence type="ECO:0000259" key="2">
    <source>
        <dbReference type="PROSITE" id="PS50056"/>
    </source>
</evidence>
<dbReference type="InterPro" id="IPR000387">
    <property type="entry name" value="Tyr_Pase_dom"/>
</dbReference>
<dbReference type="Pfam" id="PF03162">
    <property type="entry name" value="Y_phosphatase2"/>
    <property type="match status" value="1"/>
</dbReference>
<dbReference type="InterPro" id="IPR004861">
    <property type="entry name" value="Siw14-like"/>
</dbReference>
<reference evidence="4" key="1">
    <citation type="submission" date="2017-06" db="EMBL/GenBank/DDBJ databases">
        <title>Capnocytophaga spp. assemblies.</title>
        <authorList>
            <person name="Gulvik C.A."/>
        </authorList>
    </citation>
    <scope>NUCLEOTIDE SEQUENCE [LARGE SCALE GENOMIC DNA]</scope>
    <source>
        <strain evidence="4">H6253</strain>
    </source>
</reference>
<dbReference type="PANTHER" id="PTHR31126">
    <property type="entry name" value="TYROSINE-PROTEIN PHOSPHATASE"/>
    <property type="match status" value="1"/>
</dbReference>
<dbReference type="PROSITE" id="PS50056">
    <property type="entry name" value="TYR_PHOSPHATASE_2"/>
    <property type="match status" value="1"/>
</dbReference>
<evidence type="ECO:0000313" key="4">
    <source>
        <dbReference type="Proteomes" id="UP000217276"/>
    </source>
</evidence>
<dbReference type="GO" id="GO:0016791">
    <property type="term" value="F:phosphatase activity"/>
    <property type="evidence" value="ECO:0007669"/>
    <property type="project" value="TreeGrafter"/>
</dbReference>
<comment type="similarity">
    <text evidence="1">Belongs to the protein-tyrosine phosphatase family.</text>
</comment>
<keyword evidence="4" id="KW-1185">Reference proteome</keyword>
<evidence type="ECO:0000313" key="3">
    <source>
        <dbReference type="EMBL" id="ATA81232.1"/>
    </source>
</evidence>
<dbReference type="AlphaFoldDB" id="A0A250F7X1"/>
<dbReference type="InterPro" id="IPR029021">
    <property type="entry name" value="Prot-tyrosine_phosphatase-like"/>
</dbReference>
<feature type="domain" description="Tyrosine specific protein phosphatases" evidence="2">
    <location>
        <begin position="98"/>
        <end position="146"/>
    </location>
</feature>
<dbReference type="SUPFAM" id="SSF52799">
    <property type="entry name" value="(Phosphotyrosine protein) phosphatases II"/>
    <property type="match status" value="1"/>
</dbReference>
<dbReference type="InterPro" id="IPR016130">
    <property type="entry name" value="Tyr_Pase_AS"/>
</dbReference>
<dbReference type="RefSeq" id="WP_009391234.1">
    <property type="nucleotide sequence ID" value="NZ_CAUUPF010000010.1"/>
</dbReference>
<evidence type="ECO:0000256" key="1">
    <source>
        <dbReference type="ARBA" id="ARBA00009580"/>
    </source>
</evidence>
<dbReference type="PANTHER" id="PTHR31126:SF72">
    <property type="entry name" value="DUAL SPECIFICITY PROTEIN PHOSPHATASE TPBA"/>
    <property type="match status" value="1"/>
</dbReference>
<name>A0A250F7X1_9FLAO</name>
<accession>A0A250F7X1</accession>
<dbReference type="Gene3D" id="3.90.190.10">
    <property type="entry name" value="Protein tyrosine phosphatase superfamily"/>
    <property type="match status" value="1"/>
</dbReference>
<dbReference type="PROSITE" id="PS00383">
    <property type="entry name" value="TYR_PHOSPHATASE_1"/>
    <property type="match status" value="1"/>
</dbReference>
<dbReference type="Proteomes" id="UP000217276">
    <property type="component" value="Chromosome"/>
</dbReference>
<sequence>MKKLLIYVYLFVCLIPSLWGQQPATLVNAEANLYKVDELLYRSEQLVSEDKAIIKRIPIKSIINLRYFTRSGDRKLFAPSEGVKLINHPLLTWRIKAPEIAQTLKLIRQHQQEGAVLLHCYHGADRTGIMVAMYRIIYQNWSIKDAKHEMLNGPYGYHSVWKNLEALFTEQTVAEVRQHLGIK</sequence>
<dbReference type="KEGG" id="clk:CGC53_02135"/>
<dbReference type="EMBL" id="CP022384">
    <property type="protein sequence ID" value="ATA81232.1"/>
    <property type="molecule type" value="Genomic_DNA"/>
</dbReference>